<dbReference type="InterPro" id="IPR020904">
    <property type="entry name" value="Sc_DH/Rdtase_CS"/>
</dbReference>
<dbReference type="PRINTS" id="PR00080">
    <property type="entry name" value="SDRFAMILY"/>
</dbReference>
<protein>
    <submittedName>
        <fullName evidence="3">NAD(P)-dependent dehydrogenase (Short-subunit alcohol dehydrogenase family)</fullName>
    </submittedName>
</protein>
<comment type="similarity">
    <text evidence="1">Belongs to the short-chain dehydrogenases/reductases (SDR) family.</text>
</comment>
<dbReference type="GO" id="GO:0016491">
    <property type="term" value="F:oxidoreductase activity"/>
    <property type="evidence" value="ECO:0007669"/>
    <property type="project" value="UniProtKB-KW"/>
</dbReference>
<dbReference type="NCBIfam" id="NF005559">
    <property type="entry name" value="PRK07231.1"/>
    <property type="match status" value="1"/>
</dbReference>
<name>A0A3D9XY45_PARVE</name>
<dbReference type="FunFam" id="3.40.50.720:FF:000084">
    <property type="entry name" value="Short-chain dehydrogenase reductase"/>
    <property type="match status" value="1"/>
</dbReference>
<evidence type="ECO:0000256" key="2">
    <source>
        <dbReference type="ARBA" id="ARBA00023002"/>
    </source>
</evidence>
<dbReference type="SUPFAM" id="SSF51735">
    <property type="entry name" value="NAD(P)-binding Rossmann-fold domains"/>
    <property type="match status" value="1"/>
</dbReference>
<dbReference type="PROSITE" id="PS00061">
    <property type="entry name" value="ADH_SHORT"/>
    <property type="match status" value="1"/>
</dbReference>
<dbReference type="RefSeq" id="WP_208861540.1">
    <property type="nucleotide sequence ID" value="NZ_QTUJ01000001.1"/>
</dbReference>
<dbReference type="EMBL" id="QTUJ01000001">
    <property type="protein sequence ID" value="REF73182.1"/>
    <property type="molecule type" value="Genomic_DNA"/>
</dbReference>
<proteinExistence type="inferred from homology"/>
<dbReference type="InterPro" id="IPR036291">
    <property type="entry name" value="NAD(P)-bd_dom_sf"/>
</dbReference>
<comment type="caution">
    <text evidence="3">The sequence shown here is derived from an EMBL/GenBank/DDBJ whole genome shotgun (WGS) entry which is preliminary data.</text>
</comment>
<keyword evidence="2" id="KW-0560">Oxidoreductase</keyword>
<dbReference type="Pfam" id="PF13561">
    <property type="entry name" value="adh_short_C2"/>
    <property type="match status" value="1"/>
</dbReference>
<dbReference type="PANTHER" id="PTHR24321:SF8">
    <property type="entry name" value="ESTRADIOL 17-BETA-DEHYDROGENASE 8-RELATED"/>
    <property type="match status" value="1"/>
</dbReference>
<dbReference type="InterPro" id="IPR002347">
    <property type="entry name" value="SDR_fam"/>
</dbReference>
<accession>A0A3D9XY45</accession>
<dbReference type="PANTHER" id="PTHR24321">
    <property type="entry name" value="DEHYDROGENASES, SHORT CHAIN"/>
    <property type="match status" value="1"/>
</dbReference>
<evidence type="ECO:0000313" key="3">
    <source>
        <dbReference type="EMBL" id="REF73182.1"/>
    </source>
</evidence>
<reference evidence="3 4" key="1">
    <citation type="submission" date="2018-08" db="EMBL/GenBank/DDBJ databases">
        <title>Genomic Encyclopedia of Archaeal and Bacterial Type Strains, Phase II (KMG-II): from individual species to whole genera.</title>
        <authorList>
            <person name="Goeker M."/>
        </authorList>
    </citation>
    <scope>NUCLEOTIDE SEQUENCE [LARGE SCALE GENOMIC DNA]</scope>
    <source>
        <strain evidence="3 4">DSM 17099</strain>
    </source>
</reference>
<dbReference type="AlphaFoldDB" id="A0A3D9XY45"/>
<evidence type="ECO:0000256" key="1">
    <source>
        <dbReference type="ARBA" id="ARBA00006484"/>
    </source>
</evidence>
<dbReference type="Gene3D" id="3.40.50.720">
    <property type="entry name" value="NAD(P)-binding Rossmann-like Domain"/>
    <property type="match status" value="1"/>
</dbReference>
<sequence>MDMHLKDKVVLVTGAGAGIGAATAKLFVEEGAKVVVADYLGDAAGQVAAELGENARAFTVDVSKAEDCKAMVDFAVAEFGGLDVLVNNAGRGSLGTVETQDEDDWRSIIDVNLTGVYLCSKYAVPALRKRGGGAIVNTASNIAMAMAIKDRAAYVAAKGGVASLTRAMALDFAADNIRVNSVAPGVIWSNYYNKMLTQVADPEAFKAGLRARAPSNSWGEPDDIASAIVWLASDRARFAVGTMLTVDGGASIW</sequence>
<gene>
    <name evidence="3" type="ORF">BDD41_1713</name>
</gene>
<organism evidence="3 4">
    <name type="scientific">Paracoccus versutus</name>
    <name type="common">Thiobacillus versutus</name>
    <dbReference type="NCBI Taxonomy" id="34007"/>
    <lineage>
        <taxon>Bacteria</taxon>
        <taxon>Pseudomonadati</taxon>
        <taxon>Pseudomonadota</taxon>
        <taxon>Alphaproteobacteria</taxon>
        <taxon>Rhodobacterales</taxon>
        <taxon>Paracoccaceae</taxon>
        <taxon>Paracoccus</taxon>
    </lineage>
</organism>
<evidence type="ECO:0000313" key="4">
    <source>
        <dbReference type="Proteomes" id="UP000256941"/>
    </source>
</evidence>
<dbReference type="NCBIfam" id="NF004791">
    <property type="entry name" value="PRK06138.1"/>
    <property type="match status" value="1"/>
</dbReference>
<dbReference type="PRINTS" id="PR00081">
    <property type="entry name" value="GDHRDH"/>
</dbReference>
<dbReference type="Proteomes" id="UP000256941">
    <property type="component" value="Unassembled WGS sequence"/>
</dbReference>
<dbReference type="CDD" id="cd05233">
    <property type="entry name" value="SDR_c"/>
    <property type="match status" value="1"/>
</dbReference>